<dbReference type="GO" id="GO:0031593">
    <property type="term" value="F:polyubiquitin modification-dependent protein binding"/>
    <property type="evidence" value="ECO:0007669"/>
    <property type="project" value="TreeGrafter"/>
</dbReference>
<evidence type="ECO:0000256" key="2">
    <source>
        <dbReference type="SAM" id="SignalP"/>
    </source>
</evidence>
<dbReference type="GO" id="GO:0051787">
    <property type="term" value="F:misfolded protein binding"/>
    <property type="evidence" value="ECO:0007669"/>
    <property type="project" value="TreeGrafter"/>
</dbReference>
<reference evidence="3" key="1">
    <citation type="journal article" date="2015" name="Sci. Rep.">
        <title>Tissue- and time-dependent transcription in Ixodes ricinus salivary glands and midguts when blood feeding on the vertebrate host.</title>
        <authorList>
            <person name="Kotsyfakis M."/>
            <person name="Schwarz A."/>
            <person name="Erhart J."/>
            <person name="Ribeiro J.M."/>
        </authorList>
    </citation>
    <scope>NUCLEOTIDE SEQUENCE</scope>
    <source>
        <tissue evidence="3">Salivary gland and midgut</tissue>
    </source>
</reference>
<accession>V5IC86</accession>
<feature type="signal peptide" evidence="2">
    <location>
        <begin position="1"/>
        <end position="15"/>
    </location>
</feature>
<evidence type="ECO:0000313" key="3">
    <source>
        <dbReference type="EMBL" id="JAB70346.1"/>
    </source>
</evidence>
<name>V5IC86_IXORI</name>
<dbReference type="PANTHER" id="PTHR15204">
    <property type="entry name" value="LARGE PROLINE-RICH PROTEIN BAG6"/>
    <property type="match status" value="1"/>
</dbReference>
<evidence type="ECO:0000256" key="1">
    <source>
        <dbReference type="SAM" id="MobiDB-lite"/>
    </source>
</evidence>
<dbReference type="GO" id="GO:0036503">
    <property type="term" value="P:ERAD pathway"/>
    <property type="evidence" value="ECO:0007669"/>
    <property type="project" value="TreeGrafter"/>
</dbReference>
<sequence length="234" mass="25319">MAVLASLVFSPSAVAAVTSRYLVQSGEPSPEAAQEHQEQTPREPTPSAMEVDVSATEQTPPQPAEAPKVGGSTTTGSQDHRPTAPPLTEDPLPEVILGSESWHASVPSEWVPIITRDIQRQRRQATQPPFSDAYFCGMPSKRRKIMNGGNAGGPDGSIPSSLTEALQRAVQRAGVRAPRDGMEAFLAAARQHPALQAAHGLQLRQAVRERLSTDPDFRPDRFPNAHRFYYSADP</sequence>
<protein>
    <submittedName>
        <fullName evidence="3">Putative bat3 complex</fullName>
    </submittedName>
</protein>
<dbReference type="EMBL" id="GANP01014122">
    <property type="protein sequence ID" value="JAB70346.1"/>
    <property type="molecule type" value="mRNA"/>
</dbReference>
<feature type="region of interest" description="Disordered" evidence="1">
    <location>
        <begin position="23"/>
        <end position="93"/>
    </location>
</feature>
<organism evidence="3">
    <name type="scientific">Ixodes ricinus</name>
    <name type="common">Common tick</name>
    <name type="synonym">Acarus ricinus</name>
    <dbReference type="NCBI Taxonomy" id="34613"/>
    <lineage>
        <taxon>Eukaryota</taxon>
        <taxon>Metazoa</taxon>
        <taxon>Ecdysozoa</taxon>
        <taxon>Arthropoda</taxon>
        <taxon>Chelicerata</taxon>
        <taxon>Arachnida</taxon>
        <taxon>Acari</taxon>
        <taxon>Parasitiformes</taxon>
        <taxon>Ixodida</taxon>
        <taxon>Ixodoidea</taxon>
        <taxon>Ixodidae</taxon>
        <taxon>Ixodinae</taxon>
        <taxon>Ixodes</taxon>
    </lineage>
</organism>
<keyword evidence="2" id="KW-0732">Signal</keyword>
<dbReference type="PANTHER" id="PTHR15204:SF0">
    <property type="entry name" value="LARGE PROLINE-RICH PROTEIN BAG6"/>
    <property type="match status" value="1"/>
</dbReference>
<dbReference type="GO" id="GO:0071818">
    <property type="term" value="C:BAT3 complex"/>
    <property type="evidence" value="ECO:0007669"/>
    <property type="project" value="TreeGrafter"/>
</dbReference>
<dbReference type="AlphaFoldDB" id="V5IC86"/>
<proteinExistence type="evidence at transcript level"/>
<feature type="chain" id="PRO_5012090732" evidence="2">
    <location>
        <begin position="16"/>
        <end position="234"/>
    </location>
</feature>